<dbReference type="PROSITE" id="PS00758">
    <property type="entry name" value="ARGE_DAPE_CPG2_1"/>
    <property type="match status" value="1"/>
</dbReference>
<dbReference type="EMBL" id="FMXQ01000014">
    <property type="protein sequence ID" value="SDB58085.1"/>
    <property type="molecule type" value="Genomic_DNA"/>
</dbReference>
<dbReference type="Pfam" id="PF07687">
    <property type="entry name" value="M20_dimer"/>
    <property type="match status" value="1"/>
</dbReference>
<protein>
    <submittedName>
        <fullName evidence="6">Acetylornithine deacetylase</fullName>
    </submittedName>
</protein>
<dbReference type="Gene3D" id="3.30.70.360">
    <property type="match status" value="1"/>
</dbReference>
<dbReference type="InterPro" id="IPR036264">
    <property type="entry name" value="Bact_exopeptidase_dim_dom"/>
</dbReference>
<dbReference type="Proteomes" id="UP000199071">
    <property type="component" value="Unassembled WGS sequence"/>
</dbReference>
<dbReference type="InterPro" id="IPR011650">
    <property type="entry name" value="Peptidase_M20_dimer"/>
</dbReference>
<sequence>MTATPTFPVDRDRAVALLRRAIGCASVTGAEAGFAAMLADALRESGVGAVTTSDFLPGRPNVRGIRKGTGGGRRLLLVGHTDVVHVRGWRERWSGTEREDPFGAAIVDGEIWGRGAADLKAGICTAIEALRVLDDAGIVLAGDVEFAFIGDEESGEPGTGVSAGMKALAPLIEAGDFPRPDFAVYVEPTTLDVYAAQIGFFIAEIAVTGRTSYFGVPELGADALKASHAILSALWDHSADLESRGDHPLVGKSFLLVTAIEGGGLVAVPERCRLSLIRKLRPGEDLTTARDEIEAVVRGAIEDPDIHVAFAYPAGRDHAIGGTAMETDPASEGVTMLADAIRAVRPDRGRIAGAPYWSEAPFLDALGIPAVYFAPGDIRICHSLEERVSIEEYLDGIAALAAFAARYCGVANQGEVPNEEREESQ</sequence>
<evidence type="ECO:0000256" key="3">
    <source>
        <dbReference type="ARBA" id="ARBA00022801"/>
    </source>
</evidence>
<keyword evidence="2" id="KW-0479">Metal-binding</keyword>
<dbReference type="SUPFAM" id="SSF53187">
    <property type="entry name" value="Zn-dependent exopeptidases"/>
    <property type="match status" value="1"/>
</dbReference>
<dbReference type="InterPro" id="IPR050072">
    <property type="entry name" value="Peptidase_M20A"/>
</dbReference>
<dbReference type="GO" id="GO:0016787">
    <property type="term" value="F:hydrolase activity"/>
    <property type="evidence" value="ECO:0007669"/>
    <property type="project" value="UniProtKB-KW"/>
</dbReference>
<reference evidence="6 7" key="1">
    <citation type="submission" date="2016-10" db="EMBL/GenBank/DDBJ databases">
        <authorList>
            <person name="de Groot N.N."/>
        </authorList>
    </citation>
    <scope>NUCLEOTIDE SEQUENCE [LARGE SCALE GENOMIC DNA]</scope>
    <source>
        <strain evidence="6 7">ATCC 35022</strain>
    </source>
</reference>
<keyword evidence="7" id="KW-1185">Reference proteome</keyword>
<evidence type="ECO:0000313" key="6">
    <source>
        <dbReference type="EMBL" id="SDB58085.1"/>
    </source>
</evidence>
<comment type="cofactor">
    <cofactor evidence="1">
        <name>Zn(2+)</name>
        <dbReference type="ChEBI" id="CHEBI:29105"/>
    </cofactor>
</comment>
<dbReference type="SUPFAM" id="SSF55031">
    <property type="entry name" value="Bacterial exopeptidase dimerisation domain"/>
    <property type="match status" value="1"/>
</dbReference>
<dbReference type="InterPro" id="IPR001261">
    <property type="entry name" value="ArgE/DapE_CS"/>
</dbReference>
<dbReference type="Gene3D" id="3.40.630.10">
    <property type="entry name" value="Zn peptidases"/>
    <property type="match status" value="1"/>
</dbReference>
<accession>A0A1G6EMH7</accession>
<dbReference type="AlphaFoldDB" id="A0A1G6EMH7"/>
<dbReference type="OrthoDB" id="9809784at2"/>
<dbReference type="RefSeq" id="WP_090880984.1">
    <property type="nucleotide sequence ID" value="NZ_FMXQ01000014.1"/>
</dbReference>
<name>A0A1G6EMH7_9HYPH</name>
<gene>
    <name evidence="6" type="ORF">SAMN02982931_04638</name>
</gene>
<evidence type="ECO:0000259" key="5">
    <source>
        <dbReference type="Pfam" id="PF07687"/>
    </source>
</evidence>
<dbReference type="Pfam" id="PF01546">
    <property type="entry name" value="Peptidase_M20"/>
    <property type="match status" value="1"/>
</dbReference>
<dbReference type="STRING" id="665467.SAMN02982931_04638"/>
<dbReference type="PANTHER" id="PTHR43808">
    <property type="entry name" value="ACETYLORNITHINE DEACETYLASE"/>
    <property type="match status" value="1"/>
</dbReference>
<organism evidence="6 7">
    <name type="scientific">Bauldia litoralis</name>
    <dbReference type="NCBI Taxonomy" id="665467"/>
    <lineage>
        <taxon>Bacteria</taxon>
        <taxon>Pseudomonadati</taxon>
        <taxon>Pseudomonadota</taxon>
        <taxon>Alphaproteobacteria</taxon>
        <taxon>Hyphomicrobiales</taxon>
        <taxon>Kaistiaceae</taxon>
        <taxon>Bauldia</taxon>
    </lineage>
</organism>
<dbReference type="InterPro" id="IPR002933">
    <property type="entry name" value="Peptidase_M20"/>
</dbReference>
<keyword evidence="3" id="KW-0378">Hydrolase</keyword>
<feature type="domain" description="Peptidase M20 dimerisation" evidence="5">
    <location>
        <begin position="203"/>
        <end position="298"/>
    </location>
</feature>
<evidence type="ECO:0000256" key="2">
    <source>
        <dbReference type="ARBA" id="ARBA00022723"/>
    </source>
</evidence>
<dbReference type="GO" id="GO:0046872">
    <property type="term" value="F:metal ion binding"/>
    <property type="evidence" value="ECO:0007669"/>
    <property type="project" value="UniProtKB-KW"/>
</dbReference>
<proteinExistence type="predicted"/>
<evidence type="ECO:0000256" key="4">
    <source>
        <dbReference type="ARBA" id="ARBA00022833"/>
    </source>
</evidence>
<evidence type="ECO:0000256" key="1">
    <source>
        <dbReference type="ARBA" id="ARBA00001947"/>
    </source>
</evidence>
<keyword evidence="4" id="KW-0862">Zinc</keyword>
<evidence type="ECO:0000313" key="7">
    <source>
        <dbReference type="Proteomes" id="UP000199071"/>
    </source>
</evidence>